<evidence type="ECO:0008006" key="4">
    <source>
        <dbReference type="Google" id="ProtNLM"/>
    </source>
</evidence>
<protein>
    <recommendedName>
        <fullName evidence="4">S-protein homolog</fullName>
    </recommendedName>
</protein>
<accession>A0A9P0YPS4</accession>
<name>A0A9P0YPS4_CUSEU</name>
<feature type="signal peptide" evidence="1">
    <location>
        <begin position="1"/>
        <end position="25"/>
    </location>
</feature>
<reference evidence="2" key="1">
    <citation type="submission" date="2022-07" db="EMBL/GenBank/DDBJ databases">
        <authorList>
            <person name="Macas J."/>
            <person name="Novak P."/>
            <person name="Neumann P."/>
        </authorList>
    </citation>
    <scope>NUCLEOTIDE SEQUENCE</scope>
</reference>
<feature type="chain" id="PRO_5040211196" description="S-protein homolog" evidence="1">
    <location>
        <begin position="26"/>
        <end position="127"/>
    </location>
</feature>
<keyword evidence="3" id="KW-1185">Reference proteome</keyword>
<evidence type="ECO:0000313" key="2">
    <source>
        <dbReference type="EMBL" id="CAH9071963.1"/>
    </source>
</evidence>
<dbReference type="PANTHER" id="PTHR35630:SF1">
    <property type="entry name" value="LEGUMINOSIN GROUP486 SECRETED PEPTIDE"/>
    <property type="match status" value="1"/>
</dbReference>
<evidence type="ECO:0000256" key="1">
    <source>
        <dbReference type="SAM" id="SignalP"/>
    </source>
</evidence>
<dbReference type="EMBL" id="CAMAPE010000008">
    <property type="protein sequence ID" value="CAH9071963.1"/>
    <property type="molecule type" value="Genomic_DNA"/>
</dbReference>
<proteinExistence type="predicted"/>
<keyword evidence="1" id="KW-0732">Signal</keyword>
<organism evidence="2 3">
    <name type="scientific">Cuscuta europaea</name>
    <name type="common">European dodder</name>
    <dbReference type="NCBI Taxonomy" id="41803"/>
    <lineage>
        <taxon>Eukaryota</taxon>
        <taxon>Viridiplantae</taxon>
        <taxon>Streptophyta</taxon>
        <taxon>Embryophyta</taxon>
        <taxon>Tracheophyta</taxon>
        <taxon>Spermatophyta</taxon>
        <taxon>Magnoliopsida</taxon>
        <taxon>eudicotyledons</taxon>
        <taxon>Gunneridae</taxon>
        <taxon>Pentapetalae</taxon>
        <taxon>asterids</taxon>
        <taxon>lamiids</taxon>
        <taxon>Solanales</taxon>
        <taxon>Convolvulaceae</taxon>
        <taxon>Cuscuteae</taxon>
        <taxon>Cuscuta</taxon>
        <taxon>Cuscuta subgen. Cuscuta</taxon>
    </lineage>
</organism>
<dbReference type="PANTHER" id="PTHR35630">
    <property type="entry name" value="LEGUMINOSIN GROUP486 SECRETED PEPTIDE"/>
    <property type="match status" value="1"/>
</dbReference>
<sequence>MDQNKIWVVIAALLLAIFAAELSSAEKFPIIDFVNKCDQNVSFICRAVERTILKPGQKVSLEASFKNYPNAYDCEGDDSSVNFLDFSAYNVTRDKEHQHIHWKFNSVGAYLSYDNIHWTLGREWESD</sequence>
<gene>
    <name evidence="2" type="ORF">CEURO_LOCUS4133</name>
</gene>
<dbReference type="AlphaFoldDB" id="A0A9P0YPS4"/>
<comment type="caution">
    <text evidence="2">The sequence shown here is derived from an EMBL/GenBank/DDBJ whole genome shotgun (WGS) entry which is preliminary data.</text>
</comment>
<dbReference type="Proteomes" id="UP001152484">
    <property type="component" value="Unassembled WGS sequence"/>
</dbReference>
<evidence type="ECO:0000313" key="3">
    <source>
        <dbReference type="Proteomes" id="UP001152484"/>
    </source>
</evidence>